<evidence type="ECO:0000313" key="4">
    <source>
        <dbReference type="Proteomes" id="UP000335636"/>
    </source>
</evidence>
<sequence>MAFKHLAGASPDTVTPSAFCGDQKASQEHLPPKEAHQREWKAAFALSASETWGTS</sequence>
<gene>
    <name evidence="2" type="ORF">GHT09_006825</name>
    <name evidence="3" type="ORF">MONAX_5E007410</name>
</gene>
<organism evidence="3 4">
    <name type="scientific">Marmota monax</name>
    <name type="common">Woodchuck</name>
    <dbReference type="NCBI Taxonomy" id="9995"/>
    <lineage>
        <taxon>Eukaryota</taxon>
        <taxon>Metazoa</taxon>
        <taxon>Chordata</taxon>
        <taxon>Craniata</taxon>
        <taxon>Vertebrata</taxon>
        <taxon>Euteleostomi</taxon>
        <taxon>Mammalia</taxon>
        <taxon>Eutheria</taxon>
        <taxon>Euarchontoglires</taxon>
        <taxon>Glires</taxon>
        <taxon>Rodentia</taxon>
        <taxon>Sciuromorpha</taxon>
        <taxon>Sciuridae</taxon>
        <taxon>Xerinae</taxon>
        <taxon>Marmotini</taxon>
        <taxon>Marmota</taxon>
    </lineage>
</organism>
<evidence type="ECO:0000313" key="3">
    <source>
        <dbReference type="EMBL" id="VTJ77016.1"/>
    </source>
</evidence>
<dbReference type="EMBL" id="CABDUW010000936">
    <property type="protein sequence ID" value="VTJ77016.1"/>
    <property type="molecule type" value="Genomic_DNA"/>
</dbReference>
<dbReference type="Proteomes" id="UP000662637">
    <property type="component" value="Unassembled WGS sequence"/>
</dbReference>
<reference evidence="2" key="2">
    <citation type="submission" date="2020-08" db="EMBL/GenBank/DDBJ databases">
        <authorList>
            <person name="Shumante A."/>
            <person name="Zimin A.V."/>
            <person name="Puiu D."/>
            <person name="Salzberg S.L."/>
        </authorList>
    </citation>
    <scope>NUCLEOTIDE SEQUENCE</scope>
    <source>
        <strain evidence="2">WC2-LM</strain>
        <tissue evidence="2">Liver</tissue>
    </source>
</reference>
<protein>
    <submittedName>
        <fullName evidence="3">Uncharacterized protein</fullName>
    </submittedName>
</protein>
<reference evidence="3 4" key="1">
    <citation type="submission" date="2019-04" db="EMBL/GenBank/DDBJ databases">
        <authorList>
            <person name="Alioto T."/>
            <person name="Alioto T."/>
        </authorList>
    </citation>
    <scope>NUCLEOTIDE SEQUENCE [LARGE SCALE GENOMIC DNA]</scope>
</reference>
<evidence type="ECO:0000313" key="2">
    <source>
        <dbReference type="EMBL" id="KAF7481942.1"/>
    </source>
</evidence>
<feature type="region of interest" description="Disordered" evidence="1">
    <location>
        <begin position="1"/>
        <end position="36"/>
    </location>
</feature>
<dbReference type="Proteomes" id="UP000335636">
    <property type="component" value="Unassembled WGS sequence"/>
</dbReference>
<evidence type="ECO:0000256" key="1">
    <source>
        <dbReference type="SAM" id="MobiDB-lite"/>
    </source>
</evidence>
<proteinExistence type="predicted"/>
<feature type="compositionally biased region" description="Basic and acidic residues" evidence="1">
    <location>
        <begin position="25"/>
        <end position="36"/>
    </location>
</feature>
<name>A0A5E4C5R7_MARMO</name>
<keyword evidence="4" id="KW-1185">Reference proteome</keyword>
<dbReference type="EMBL" id="WJEC01000662">
    <property type="protein sequence ID" value="KAF7481942.1"/>
    <property type="molecule type" value="Genomic_DNA"/>
</dbReference>
<accession>A0A5E4C5R7</accession>
<dbReference type="AlphaFoldDB" id="A0A5E4C5R7"/>